<sequence length="67" mass="8170">YVTRHWTQEHNVTTTKHDGKWIRIKFVESVLEVAQVSVSVLWLRRLTHVSQWFTRYQKSLIVFWASR</sequence>
<reference evidence="1" key="1">
    <citation type="submission" date="2022-11" db="EMBL/GenBank/DDBJ databases">
        <authorList>
            <person name="Morgan W.R."/>
            <person name="Tartar A."/>
        </authorList>
    </citation>
    <scope>NUCLEOTIDE SEQUENCE</scope>
    <source>
        <strain evidence="1">ARSEF 373</strain>
    </source>
</reference>
<dbReference type="AlphaFoldDB" id="A0AAV2YYQ4"/>
<accession>A0AAV2YYQ4</accession>
<evidence type="ECO:0000313" key="1">
    <source>
        <dbReference type="EMBL" id="DAZ99526.1"/>
    </source>
</evidence>
<gene>
    <name evidence="1" type="ORF">N0F65_005398</name>
</gene>
<protein>
    <submittedName>
        <fullName evidence="1">Uncharacterized protein</fullName>
    </submittedName>
</protein>
<evidence type="ECO:0000313" key="2">
    <source>
        <dbReference type="Proteomes" id="UP001146120"/>
    </source>
</evidence>
<organism evidence="1 2">
    <name type="scientific">Lagenidium giganteum</name>
    <dbReference type="NCBI Taxonomy" id="4803"/>
    <lineage>
        <taxon>Eukaryota</taxon>
        <taxon>Sar</taxon>
        <taxon>Stramenopiles</taxon>
        <taxon>Oomycota</taxon>
        <taxon>Peronosporomycetes</taxon>
        <taxon>Pythiales</taxon>
        <taxon>Pythiaceae</taxon>
    </lineage>
</organism>
<dbReference type="Proteomes" id="UP001146120">
    <property type="component" value="Unassembled WGS sequence"/>
</dbReference>
<keyword evidence="2" id="KW-1185">Reference proteome</keyword>
<feature type="non-terminal residue" evidence="1">
    <location>
        <position position="1"/>
    </location>
</feature>
<comment type="caution">
    <text evidence="1">The sequence shown here is derived from an EMBL/GenBank/DDBJ whole genome shotgun (WGS) entry which is preliminary data.</text>
</comment>
<dbReference type="EMBL" id="DAKRPA010000081">
    <property type="protein sequence ID" value="DAZ99526.1"/>
    <property type="molecule type" value="Genomic_DNA"/>
</dbReference>
<proteinExistence type="predicted"/>
<reference evidence="1" key="2">
    <citation type="journal article" date="2023" name="Microbiol Resour">
        <title>Decontamination and Annotation of the Draft Genome Sequence of the Oomycete Lagenidium giganteum ARSEF 373.</title>
        <authorList>
            <person name="Morgan W.R."/>
            <person name="Tartar A."/>
        </authorList>
    </citation>
    <scope>NUCLEOTIDE SEQUENCE</scope>
    <source>
        <strain evidence="1">ARSEF 373</strain>
    </source>
</reference>
<name>A0AAV2YYQ4_9STRA</name>